<organism evidence="1 2">
    <name type="scientific">Sphingobacterium zeae</name>
    <dbReference type="NCBI Taxonomy" id="1776859"/>
    <lineage>
        <taxon>Bacteria</taxon>
        <taxon>Pseudomonadati</taxon>
        <taxon>Bacteroidota</taxon>
        <taxon>Sphingobacteriia</taxon>
        <taxon>Sphingobacteriales</taxon>
        <taxon>Sphingobacteriaceae</taxon>
        <taxon>Sphingobacterium</taxon>
    </lineage>
</organism>
<dbReference type="EMBL" id="JAUTBA010000001">
    <property type="protein sequence ID" value="MDQ1149414.1"/>
    <property type="molecule type" value="Genomic_DNA"/>
</dbReference>
<sequence length="39" mass="4745">MGYYIGYHPISEKQIETWCFDLRQNTEKLKEISAFHRLV</sequence>
<accession>A0ABU0U390</accession>
<name>A0ABU0U390_9SPHI</name>
<protein>
    <submittedName>
        <fullName evidence="1">Uncharacterized protein</fullName>
    </submittedName>
</protein>
<gene>
    <name evidence="1" type="ORF">QE382_001398</name>
</gene>
<keyword evidence="2" id="KW-1185">Reference proteome</keyword>
<comment type="caution">
    <text evidence="1">The sequence shown here is derived from an EMBL/GenBank/DDBJ whole genome shotgun (WGS) entry which is preliminary data.</text>
</comment>
<proteinExistence type="predicted"/>
<evidence type="ECO:0000313" key="1">
    <source>
        <dbReference type="EMBL" id="MDQ1149414.1"/>
    </source>
</evidence>
<reference evidence="1 2" key="1">
    <citation type="submission" date="2023-07" db="EMBL/GenBank/DDBJ databases">
        <title>Functional and genomic diversity of the sorghum phyllosphere microbiome.</title>
        <authorList>
            <person name="Shade A."/>
        </authorList>
    </citation>
    <scope>NUCLEOTIDE SEQUENCE [LARGE SCALE GENOMIC DNA]</scope>
    <source>
        <strain evidence="1 2">SORGH_AS_0892</strain>
    </source>
</reference>
<dbReference type="Proteomes" id="UP001244640">
    <property type="component" value="Unassembled WGS sequence"/>
</dbReference>
<evidence type="ECO:0000313" key="2">
    <source>
        <dbReference type="Proteomes" id="UP001244640"/>
    </source>
</evidence>